<dbReference type="AlphaFoldDB" id="A0A084JCK1"/>
<dbReference type="Gene3D" id="1.10.101.10">
    <property type="entry name" value="PGBD-like superfamily/PGBD"/>
    <property type="match status" value="3"/>
</dbReference>
<dbReference type="EMBL" id="JPMD01000019">
    <property type="protein sequence ID" value="KEZ86685.1"/>
    <property type="molecule type" value="Genomic_DNA"/>
</dbReference>
<feature type="domain" description="Peptidoglycan binding-like" evidence="1">
    <location>
        <begin position="525"/>
        <end position="585"/>
    </location>
</feature>
<dbReference type="InterPro" id="IPR002477">
    <property type="entry name" value="Peptidoglycan-bd-like"/>
</dbReference>
<feature type="domain" description="Peptidoglycan binding-like" evidence="1">
    <location>
        <begin position="334"/>
        <end position="396"/>
    </location>
</feature>
<organism evidence="2 3">
    <name type="scientific">Clostridium sulfidigenes</name>
    <dbReference type="NCBI Taxonomy" id="318464"/>
    <lineage>
        <taxon>Bacteria</taxon>
        <taxon>Bacillati</taxon>
        <taxon>Bacillota</taxon>
        <taxon>Clostridia</taxon>
        <taxon>Eubacteriales</taxon>
        <taxon>Clostridiaceae</taxon>
        <taxon>Clostridium</taxon>
    </lineage>
</organism>
<reference evidence="2 3" key="1">
    <citation type="submission" date="2014-07" db="EMBL/GenBank/DDBJ databases">
        <title>Draft genome of Clostridium sulfidigenes 113A isolated from sediments associated with methane hydrate from Krishna Godavari basin.</title>
        <authorList>
            <person name="Honkalas V.S."/>
            <person name="Dabir A.P."/>
            <person name="Arora P."/>
            <person name="Dhakephalkar P.K."/>
        </authorList>
    </citation>
    <scope>NUCLEOTIDE SEQUENCE [LARGE SCALE GENOMIC DNA]</scope>
    <source>
        <strain evidence="2 3">113A</strain>
    </source>
</reference>
<protein>
    <recommendedName>
        <fullName evidence="1">Peptidoglycan binding-like domain-containing protein</fullName>
    </recommendedName>
</protein>
<dbReference type="Pfam" id="PF01471">
    <property type="entry name" value="PG_binding_1"/>
    <property type="match status" value="3"/>
</dbReference>
<evidence type="ECO:0000313" key="3">
    <source>
        <dbReference type="Proteomes" id="UP000028542"/>
    </source>
</evidence>
<dbReference type="InterPro" id="IPR036365">
    <property type="entry name" value="PGBD-like_sf"/>
</dbReference>
<comment type="caution">
    <text evidence="2">The sequence shown here is derived from an EMBL/GenBank/DDBJ whole genome shotgun (WGS) entry which is preliminary data.</text>
</comment>
<dbReference type="Proteomes" id="UP000028542">
    <property type="component" value="Unassembled WGS sequence"/>
</dbReference>
<evidence type="ECO:0000259" key="1">
    <source>
        <dbReference type="Pfam" id="PF01471"/>
    </source>
</evidence>
<dbReference type="InterPro" id="IPR036366">
    <property type="entry name" value="PGBDSf"/>
</dbReference>
<dbReference type="SUPFAM" id="SSF47090">
    <property type="entry name" value="PGBD-like"/>
    <property type="match status" value="3"/>
</dbReference>
<proteinExistence type="predicted"/>
<dbReference type="RefSeq" id="WP_035132301.1">
    <property type="nucleotide sequence ID" value="NZ_JPMD01000019.1"/>
</dbReference>
<accession>A0A084JCK1</accession>
<gene>
    <name evidence="2" type="ORF">IO99_08635</name>
</gene>
<dbReference type="eggNOG" id="COG3409">
    <property type="taxonomic scope" value="Bacteria"/>
</dbReference>
<evidence type="ECO:0000313" key="2">
    <source>
        <dbReference type="EMBL" id="KEZ86685.1"/>
    </source>
</evidence>
<keyword evidence="3" id="KW-1185">Reference proteome</keyword>
<dbReference type="STRING" id="318464.IO99_08635"/>
<feature type="domain" description="Peptidoglycan binding-like" evidence="1">
    <location>
        <begin position="432"/>
        <end position="493"/>
    </location>
</feature>
<sequence length="592" mass="67329">MGRGFIKVELFTAREVVPVSGGNIFILKSTSVDFDKGRILTTDSSGITKILEVDTPDIELSKNKDSKQIPYSVYDLYVRAPGYKDAVVEGVQVFPNEVSIQQVEMIPTTKEREFLEELEHNYIPPHQLIEEMPRVEVEEKEPIFQSKVLIRPYIPEFITVHLGAPSSYAENVTVRFPEYIKNVASSEIYPTWPEHAIRANIYCQISFALNRVYTEWYRNKGYNFHITNSTAYDQYFIKGRNIFENISRIVDDIFNEYITREGYMEPLLAQYCNGTTVTCKGLSQWDTVKLATDGYETMEILKNYYGGNIELTKTNDIRGIEESYGGTPLKLNSTGSDVETIQRQINRISNNYPAIPKIEPVDGVFGSETESSVKAFQRIFNLYPDGIVGKSTWYKMSGIYVGVKRLAELESEGEKLESTGEYPGYLLKQGSTGDAVSQMQYFLNFISQYYKEVPPINGDSIFGVSTLDSVIQFQKKFELDVDGIVGRQTWDKIYSVYKDIINGSNKPEGDGYRYPGYILKQSSRGKVISKLQTYLSAIADKYPSIKKINVDGIFGKATNQAVMDFQKYFELNSDGIVGPLTWEKIVQVYQDI</sequence>
<name>A0A084JCK1_9CLOT</name>